<protein>
    <submittedName>
        <fullName evidence="2">Uncharacterized protein</fullName>
    </submittedName>
</protein>
<feature type="compositionally biased region" description="Gly residues" evidence="1">
    <location>
        <begin position="74"/>
        <end position="83"/>
    </location>
</feature>
<name>A0AA40JPZ4_STAAU</name>
<comment type="caution">
    <text evidence="2">The sequence shown here is derived from an EMBL/GenBank/DDBJ whole genome shotgun (WGS) entry which is preliminary data.</text>
</comment>
<dbReference type="Proteomes" id="UP000032274">
    <property type="component" value="Unassembled WGS sequence"/>
</dbReference>
<reference evidence="2 3" key="1">
    <citation type="submission" date="2015-01" db="EMBL/GenBank/DDBJ databases">
        <title>Characterization of Swiss Staphylococcus aureus strains involved in food poisoning.</title>
        <authorList>
            <person name="Crovadore J."/>
            <person name="Chablais R."/>
            <person name="Tonacini J."/>
            <person name="Schnyder B."/>
            <person name="Lefort F."/>
        </authorList>
    </citation>
    <scope>NUCLEOTIDE SEQUENCE [LARGE SCALE GENOMIC DNA]</scope>
    <source>
        <strain evidence="2 3">SA-120</strain>
    </source>
</reference>
<dbReference type="EMBL" id="JXIG01000287">
    <property type="protein sequence ID" value="KIU01498.1"/>
    <property type="molecule type" value="Genomic_DNA"/>
</dbReference>
<accession>A0AA40JPZ4</accession>
<organism evidence="2 3">
    <name type="scientific">Staphylococcus aureus</name>
    <dbReference type="NCBI Taxonomy" id="1280"/>
    <lineage>
        <taxon>Bacteria</taxon>
        <taxon>Bacillati</taxon>
        <taxon>Bacillota</taxon>
        <taxon>Bacilli</taxon>
        <taxon>Bacillales</taxon>
        <taxon>Staphylococcaceae</taxon>
        <taxon>Staphylococcus</taxon>
    </lineage>
</organism>
<evidence type="ECO:0000256" key="1">
    <source>
        <dbReference type="SAM" id="MobiDB-lite"/>
    </source>
</evidence>
<feature type="region of interest" description="Disordered" evidence="1">
    <location>
        <begin position="36"/>
        <end position="112"/>
    </location>
</feature>
<evidence type="ECO:0000313" key="2">
    <source>
        <dbReference type="EMBL" id="KIU01498.1"/>
    </source>
</evidence>
<sequence length="142" mass="13679">VPAHELVQPTKASDALGAGAQHQVIGVAEDDVGTRGADIGGLHRPDGGGGAGRPGGGRAGLAPLRRGGAKGRPARGGGGGGARGPAVLTMGGRAGQGGFPPTRAGGFPPYPKHSLQPHGAFSGGSVYVAEPKCAMPPAIPCT</sequence>
<feature type="non-terminal residue" evidence="2">
    <location>
        <position position="142"/>
    </location>
</feature>
<feature type="compositionally biased region" description="Gly residues" evidence="1">
    <location>
        <begin position="47"/>
        <end position="59"/>
    </location>
</feature>
<evidence type="ECO:0000313" key="3">
    <source>
        <dbReference type="Proteomes" id="UP000032274"/>
    </source>
</evidence>
<feature type="non-terminal residue" evidence="2">
    <location>
        <position position="1"/>
    </location>
</feature>
<proteinExistence type="predicted"/>
<gene>
    <name evidence="2" type="ORF">QU38_01310</name>
</gene>
<dbReference type="AlphaFoldDB" id="A0AA40JPZ4"/>